<sequence length="210" mass="22626">MCCVELHLRGMTLLACTEGAEIEGLLFPFGGALLAQANPTHEKYLNKKIDMYDEMATVVGNNIARGSGAKSSDDVEIQSLGAIFKEPIMCKWSAITVAMLSSKITISLKEPPPSASNRRPTASDLAKPNRIGIDSPPRSRNIMVVIPMCLSCGGAPLMEGIGGFFGGNAQIGDCERCWRKKGVKKYLPRWRVAHTCHPSRGVASRLGHSA</sequence>
<dbReference type="AlphaFoldDB" id="A0A9Q1JPE8"/>
<reference evidence="2" key="1">
    <citation type="submission" date="2022-04" db="EMBL/GenBank/DDBJ databases">
        <title>Carnegiea gigantea Genome sequencing and assembly v2.</title>
        <authorList>
            <person name="Copetti D."/>
            <person name="Sanderson M.J."/>
            <person name="Burquez A."/>
            <person name="Wojciechowski M.F."/>
        </authorList>
    </citation>
    <scope>NUCLEOTIDE SEQUENCE</scope>
    <source>
        <strain evidence="2">SGP5-SGP5p</strain>
        <tissue evidence="2">Aerial part</tissue>
    </source>
</reference>
<evidence type="ECO:0000313" key="3">
    <source>
        <dbReference type="Proteomes" id="UP001153076"/>
    </source>
</evidence>
<evidence type="ECO:0000256" key="1">
    <source>
        <dbReference type="SAM" id="MobiDB-lite"/>
    </source>
</evidence>
<keyword evidence="3" id="KW-1185">Reference proteome</keyword>
<gene>
    <name evidence="2" type="ORF">Cgig2_000434</name>
</gene>
<name>A0A9Q1JPE8_9CARY</name>
<organism evidence="2 3">
    <name type="scientific">Carnegiea gigantea</name>
    <dbReference type="NCBI Taxonomy" id="171969"/>
    <lineage>
        <taxon>Eukaryota</taxon>
        <taxon>Viridiplantae</taxon>
        <taxon>Streptophyta</taxon>
        <taxon>Embryophyta</taxon>
        <taxon>Tracheophyta</taxon>
        <taxon>Spermatophyta</taxon>
        <taxon>Magnoliopsida</taxon>
        <taxon>eudicotyledons</taxon>
        <taxon>Gunneridae</taxon>
        <taxon>Pentapetalae</taxon>
        <taxon>Caryophyllales</taxon>
        <taxon>Cactineae</taxon>
        <taxon>Cactaceae</taxon>
        <taxon>Cactoideae</taxon>
        <taxon>Echinocereeae</taxon>
        <taxon>Carnegiea</taxon>
    </lineage>
</organism>
<dbReference type="OrthoDB" id="1937145at2759"/>
<accession>A0A9Q1JPE8</accession>
<comment type="caution">
    <text evidence="2">The sequence shown here is derived from an EMBL/GenBank/DDBJ whole genome shotgun (WGS) entry which is preliminary data.</text>
</comment>
<feature type="region of interest" description="Disordered" evidence="1">
    <location>
        <begin position="109"/>
        <end position="132"/>
    </location>
</feature>
<dbReference type="Proteomes" id="UP001153076">
    <property type="component" value="Unassembled WGS sequence"/>
</dbReference>
<protein>
    <submittedName>
        <fullName evidence="2">Uncharacterized protein</fullName>
    </submittedName>
</protein>
<evidence type="ECO:0000313" key="2">
    <source>
        <dbReference type="EMBL" id="KAJ8428570.1"/>
    </source>
</evidence>
<proteinExistence type="predicted"/>
<dbReference type="EMBL" id="JAKOGI010000994">
    <property type="protein sequence ID" value="KAJ8428570.1"/>
    <property type="molecule type" value="Genomic_DNA"/>
</dbReference>